<evidence type="ECO:0000256" key="3">
    <source>
        <dbReference type="ARBA" id="ARBA00022617"/>
    </source>
</evidence>
<dbReference type="GO" id="GO:0016705">
    <property type="term" value="F:oxidoreductase activity, acting on paired donors, with incorporation or reduction of molecular oxygen"/>
    <property type="evidence" value="ECO:0007669"/>
    <property type="project" value="InterPro"/>
</dbReference>
<dbReference type="KEGG" id="acan:ACA1_096520"/>
<evidence type="ECO:0000256" key="2">
    <source>
        <dbReference type="ARBA" id="ARBA00010617"/>
    </source>
</evidence>
<dbReference type="EMBL" id="KB008103">
    <property type="protein sequence ID" value="ELR12981.1"/>
    <property type="molecule type" value="Genomic_DNA"/>
</dbReference>
<keyword evidence="6 8" id="KW-0408">Iron</keyword>
<keyword evidence="7" id="KW-0503">Monooxygenase</keyword>
<sequence length="672" mass="73629">MKVFAPTYYSRRWANKRATHLYADFDHIAIPPPLLPTPTATTSPSSQSSSSIETAPSAPPAEEFQAVAQETTTTDLASACPLDTRKPSLPPGTFIGENLALRHREGYQFSLNRVQRYLSHIFSSHLYGEPCIVIAGTDEARLFYDSDHITRADAFPRYLRKAMQGTATVMSMDGPEHLQRKAAIMSCFTDQRLDGFVRLWGRLLDAYVNRWAALEHFSFAPQLIRLHAEFALASVLGAVDVAPRQLAKLSRRMVRAVKSSEGMPLNVPGMGLWRSNKARRGLERCALEQVRRERQTHGGSSSNAGLGDDEKKKAVAEPAEVDVAELAVVRTMAHVKDPETGELLPEEVVASELTNMLIHTMGNAFVGVWLIHAFHENPHVYNSLQAEVEFVHRSHSEPNYYGRKSFLERLDYTECVVREVKRYYPMVPFIPARVKKSFAYSGHLFPKGWLVLLGIPAIHLDGRVYRDPSSFCPARFEAEEHKAVDERYTSVLHGGGDDAKTSHRCPGEQLSTLLLKSLAARLAKDCTWHWTTPQILSYSLLNTPPTPLDGMLVDSFTKTEATGPDIGVDLAQPPMVVVAGADVGAPPSSAVGQNESTAGHKATTDDLNGINNSNSEGGLPTTEVGDTEGPDSAAAMKRRLRRAQTDGGLLAPPGAACPFGYGLAAPSTPLNQ</sequence>
<dbReference type="Proteomes" id="UP000011083">
    <property type="component" value="Unassembled WGS sequence"/>
</dbReference>
<evidence type="ECO:0000256" key="7">
    <source>
        <dbReference type="ARBA" id="ARBA00023033"/>
    </source>
</evidence>
<feature type="region of interest" description="Disordered" evidence="9">
    <location>
        <begin position="290"/>
        <end position="314"/>
    </location>
</feature>
<dbReference type="GO" id="GO:0004497">
    <property type="term" value="F:monooxygenase activity"/>
    <property type="evidence" value="ECO:0007669"/>
    <property type="project" value="UniProtKB-KW"/>
</dbReference>
<protein>
    <submittedName>
        <fullName evidence="10">Cytochrome p450 superfamily protein</fullName>
    </submittedName>
</protein>
<dbReference type="GO" id="GO:0016125">
    <property type="term" value="P:sterol metabolic process"/>
    <property type="evidence" value="ECO:0007669"/>
    <property type="project" value="TreeGrafter"/>
</dbReference>
<evidence type="ECO:0000313" key="10">
    <source>
        <dbReference type="EMBL" id="ELR12981.1"/>
    </source>
</evidence>
<evidence type="ECO:0000256" key="8">
    <source>
        <dbReference type="PIRSR" id="PIRSR602401-1"/>
    </source>
</evidence>
<gene>
    <name evidence="10" type="ORF">ACA1_096520</name>
</gene>
<dbReference type="GO" id="GO:0020037">
    <property type="term" value="F:heme binding"/>
    <property type="evidence" value="ECO:0007669"/>
    <property type="project" value="InterPro"/>
</dbReference>
<keyword evidence="5" id="KW-0560">Oxidoreductase</keyword>
<dbReference type="GO" id="GO:0005506">
    <property type="term" value="F:iron ion binding"/>
    <property type="evidence" value="ECO:0007669"/>
    <property type="project" value="InterPro"/>
</dbReference>
<dbReference type="PRINTS" id="PR00463">
    <property type="entry name" value="EP450I"/>
</dbReference>
<feature type="region of interest" description="Disordered" evidence="9">
    <location>
        <begin position="34"/>
        <end position="61"/>
    </location>
</feature>
<keyword evidence="4 8" id="KW-0479">Metal-binding</keyword>
<evidence type="ECO:0000256" key="6">
    <source>
        <dbReference type="ARBA" id="ARBA00023004"/>
    </source>
</evidence>
<dbReference type="GeneID" id="14913466"/>
<organism evidence="10 11">
    <name type="scientific">Acanthamoeba castellanii (strain ATCC 30010 / Neff)</name>
    <dbReference type="NCBI Taxonomy" id="1257118"/>
    <lineage>
        <taxon>Eukaryota</taxon>
        <taxon>Amoebozoa</taxon>
        <taxon>Discosea</taxon>
        <taxon>Longamoebia</taxon>
        <taxon>Centramoebida</taxon>
        <taxon>Acanthamoebidae</taxon>
        <taxon>Acanthamoeba</taxon>
    </lineage>
</organism>
<feature type="compositionally biased region" description="Polar residues" evidence="9">
    <location>
        <begin position="605"/>
        <end position="616"/>
    </location>
</feature>
<feature type="region of interest" description="Disordered" evidence="9">
    <location>
        <begin position="586"/>
        <end position="634"/>
    </location>
</feature>
<comment type="similarity">
    <text evidence="2">Belongs to the cytochrome P450 family.</text>
</comment>
<comment type="cofactor">
    <cofactor evidence="1 8">
        <name>heme</name>
        <dbReference type="ChEBI" id="CHEBI:30413"/>
    </cofactor>
</comment>
<keyword evidence="3 8" id="KW-0349">Heme</keyword>
<dbReference type="PANTHER" id="PTHR24286">
    <property type="entry name" value="CYTOCHROME P450 26"/>
    <property type="match status" value="1"/>
</dbReference>
<dbReference type="Pfam" id="PF00067">
    <property type="entry name" value="p450"/>
    <property type="match status" value="1"/>
</dbReference>
<evidence type="ECO:0000313" key="11">
    <source>
        <dbReference type="Proteomes" id="UP000011083"/>
    </source>
</evidence>
<dbReference type="InterPro" id="IPR001128">
    <property type="entry name" value="Cyt_P450"/>
</dbReference>
<evidence type="ECO:0000256" key="5">
    <source>
        <dbReference type="ARBA" id="ARBA00023002"/>
    </source>
</evidence>
<dbReference type="PANTHER" id="PTHR24286:SF24">
    <property type="entry name" value="LANOSTEROL 14-ALPHA DEMETHYLASE"/>
    <property type="match status" value="1"/>
</dbReference>
<dbReference type="AlphaFoldDB" id="L8GLA2"/>
<evidence type="ECO:0000256" key="9">
    <source>
        <dbReference type="SAM" id="MobiDB-lite"/>
    </source>
</evidence>
<dbReference type="OrthoDB" id="1372046at2759"/>
<evidence type="ECO:0000256" key="4">
    <source>
        <dbReference type="ARBA" id="ARBA00022723"/>
    </source>
</evidence>
<dbReference type="InterPro" id="IPR002401">
    <property type="entry name" value="Cyt_P450_E_grp-I"/>
</dbReference>
<dbReference type="SUPFAM" id="SSF48264">
    <property type="entry name" value="Cytochrome P450"/>
    <property type="match status" value="1"/>
</dbReference>
<feature type="binding site" description="axial binding residue" evidence="8">
    <location>
        <position position="505"/>
    </location>
    <ligand>
        <name>heme</name>
        <dbReference type="ChEBI" id="CHEBI:30413"/>
    </ligand>
    <ligandPart>
        <name>Fe</name>
        <dbReference type="ChEBI" id="CHEBI:18248"/>
    </ligandPart>
</feature>
<accession>L8GLA2</accession>
<feature type="compositionally biased region" description="Low complexity" evidence="9">
    <location>
        <begin position="37"/>
        <end position="61"/>
    </location>
</feature>
<dbReference type="InterPro" id="IPR036396">
    <property type="entry name" value="Cyt_P450_sf"/>
</dbReference>
<name>L8GLA2_ACACF</name>
<dbReference type="RefSeq" id="XP_004334994.1">
    <property type="nucleotide sequence ID" value="XM_004334946.1"/>
</dbReference>
<reference evidence="10 11" key="1">
    <citation type="journal article" date="2013" name="Genome Biol.">
        <title>Genome of Acanthamoeba castellanii highlights extensive lateral gene transfer and early evolution of tyrosine kinase signaling.</title>
        <authorList>
            <person name="Clarke M."/>
            <person name="Lohan A.J."/>
            <person name="Liu B."/>
            <person name="Lagkouvardos I."/>
            <person name="Roy S."/>
            <person name="Zafar N."/>
            <person name="Bertelli C."/>
            <person name="Schilde C."/>
            <person name="Kianianmomeni A."/>
            <person name="Burglin T.R."/>
            <person name="Frech C."/>
            <person name="Turcotte B."/>
            <person name="Kopec K.O."/>
            <person name="Synnott J.M."/>
            <person name="Choo C."/>
            <person name="Paponov I."/>
            <person name="Finkler A."/>
            <person name="Soon Heng Tan C."/>
            <person name="Hutchins A.P."/>
            <person name="Weinmeier T."/>
            <person name="Rattei T."/>
            <person name="Chu J.S."/>
            <person name="Gimenez G."/>
            <person name="Irimia M."/>
            <person name="Rigden D.J."/>
            <person name="Fitzpatrick D.A."/>
            <person name="Lorenzo-Morales J."/>
            <person name="Bateman A."/>
            <person name="Chiu C.H."/>
            <person name="Tang P."/>
            <person name="Hegemann P."/>
            <person name="Fromm H."/>
            <person name="Raoult D."/>
            <person name="Greub G."/>
            <person name="Miranda-Saavedra D."/>
            <person name="Chen N."/>
            <person name="Nash P."/>
            <person name="Ginger M.L."/>
            <person name="Horn M."/>
            <person name="Schaap P."/>
            <person name="Caler L."/>
            <person name="Loftus B."/>
        </authorList>
    </citation>
    <scope>NUCLEOTIDE SEQUENCE [LARGE SCALE GENOMIC DNA]</scope>
    <source>
        <strain evidence="10 11">Neff</strain>
    </source>
</reference>
<dbReference type="STRING" id="1257118.L8GLA2"/>
<dbReference type="Gene3D" id="1.10.630.10">
    <property type="entry name" value="Cytochrome P450"/>
    <property type="match status" value="1"/>
</dbReference>
<evidence type="ECO:0000256" key="1">
    <source>
        <dbReference type="ARBA" id="ARBA00001971"/>
    </source>
</evidence>
<proteinExistence type="inferred from homology"/>
<dbReference type="VEuPathDB" id="AmoebaDB:ACA1_096520"/>
<keyword evidence="11" id="KW-1185">Reference proteome</keyword>